<keyword evidence="3" id="KW-1185">Reference proteome</keyword>
<evidence type="ECO:0000313" key="2">
    <source>
        <dbReference type="EMBL" id="RKI10024.1"/>
    </source>
</evidence>
<protein>
    <recommendedName>
        <fullName evidence="4">Secreted protein</fullName>
    </recommendedName>
</protein>
<evidence type="ECO:0000313" key="3">
    <source>
        <dbReference type="Proteomes" id="UP000278907"/>
    </source>
</evidence>
<reference evidence="2 3" key="1">
    <citation type="submission" date="2018-09" db="EMBL/GenBank/DDBJ databases">
        <authorList>
            <person name="Livingstone P.G."/>
            <person name="Whitworth D.E."/>
        </authorList>
    </citation>
    <scope>NUCLEOTIDE SEQUENCE [LARGE SCALE GENOMIC DNA]</scope>
    <source>
        <strain evidence="2 3">CA031B</strain>
    </source>
</reference>
<sequence length="89" mass="9529">MQASMAMNWLACCSATSCFLRSVSHAANSARSDPSSRRRRSRNRRFCSPSSLIVPAILGPTLHREQGGLAWERVVARSDGSGPAAPSLA</sequence>
<proteinExistence type="predicted"/>
<gene>
    <name evidence="2" type="ORF">D7Y13_13395</name>
</gene>
<name>A0ABX9QJ88_9BACT</name>
<evidence type="ECO:0008006" key="4">
    <source>
        <dbReference type="Google" id="ProtNLM"/>
    </source>
</evidence>
<evidence type="ECO:0000256" key="1">
    <source>
        <dbReference type="SAM" id="SignalP"/>
    </source>
</evidence>
<organism evidence="2 3">
    <name type="scientific">Corallococcus praedator</name>
    <dbReference type="NCBI Taxonomy" id="2316724"/>
    <lineage>
        <taxon>Bacteria</taxon>
        <taxon>Pseudomonadati</taxon>
        <taxon>Myxococcota</taxon>
        <taxon>Myxococcia</taxon>
        <taxon>Myxococcales</taxon>
        <taxon>Cystobacterineae</taxon>
        <taxon>Myxococcaceae</taxon>
        <taxon>Corallococcus</taxon>
    </lineage>
</organism>
<dbReference type="Proteomes" id="UP000278907">
    <property type="component" value="Unassembled WGS sequence"/>
</dbReference>
<feature type="chain" id="PRO_5047153084" description="Secreted protein" evidence="1">
    <location>
        <begin position="27"/>
        <end position="89"/>
    </location>
</feature>
<accession>A0ABX9QJ88</accession>
<comment type="caution">
    <text evidence="2">The sequence shown here is derived from an EMBL/GenBank/DDBJ whole genome shotgun (WGS) entry which is preliminary data.</text>
</comment>
<keyword evidence="1" id="KW-0732">Signal</keyword>
<dbReference type="EMBL" id="RAWI01000080">
    <property type="protein sequence ID" value="RKI10024.1"/>
    <property type="molecule type" value="Genomic_DNA"/>
</dbReference>
<feature type="signal peptide" evidence="1">
    <location>
        <begin position="1"/>
        <end position="26"/>
    </location>
</feature>